<feature type="region of interest" description="Disordered" evidence="1">
    <location>
        <begin position="1"/>
        <end position="24"/>
    </location>
</feature>
<comment type="caution">
    <text evidence="2">The sequence shown here is derived from an EMBL/GenBank/DDBJ whole genome shotgun (WGS) entry which is preliminary data.</text>
</comment>
<proteinExistence type="predicted"/>
<evidence type="ECO:0000313" key="2">
    <source>
        <dbReference type="EMBL" id="MCP2008970.1"/>
    </source>
</evidence>
<protein>
    <submittedName>
        <fullName evidence="2">Uncharacterized protein (DUF433 family)</fullName>
    </submittedName>
</protein>
<evidence type="ECO:0000256" key="1">
    <source>
        <dbReference type="SAM" id="MobiDB-lite"/>
    </source>
</evidence>
<dbReference type="InterPro" id="IPR036388">
    <property type="entry name" value="WH-like_DNA-bd_sf"/>
</dbReference>
<dbReference type="Pfam" id="PF04255">
    <property type="entry name" value="DUF433"/>
    <property type="match status" value="1"/>
</dbReference>
<dbReference type="SUPFAM" id="SSF46689">
    <property type="entry name" value="Homeodomain-like"/>
    <property type="match status" value="1"/>
</dbReference>
<reference evidence="2" key="1">
    <citation type="submission" date="2022-03" db="EMBL/GenBank/DDBJ databases">
        <title>Genome Encyclopedia of Bacteria and Archaea VI: Functional Genomics of Type Strains.</title>
        <authorList>
            <person name="Whitman W."/>
        </authorList>
    </citation>
    <scope>NUCLEOTIDE SEQUENCE</scope>
    <source>
        <strain evidence="2">HSC-15S17</strain>
    </source>
</reference>
<dbReference type="EMBL" id="JALJZU010000005">
    <property type="protein sequence ID" value="MCP2008970.1"/>
    <property type="molecule type" value="Genomic_DNA"/>
</dbReference>
<dbReference type="Gene3D" id="1.10.10.10">
    <property type="entry name" value="Winged helix-like DNA-binding domain superfamily/Winged helix DNA-binding domain"/>
    <property type="match status" value="1"/>
</dbReference>
<evidence type="ECO:0000313" key="3">
    <source>
        <dbReference type="Proteomes" id="UP001162889"/>
    </source>
</evidence>
<dbReference type="RefSeq" id="WP_229225008.1">
    <property type="nucleotide sequence ID" value="NZ_JAHTGR010000012.1"/>
</dbReference>
<accession>A0ABT1GJ35</accession>
<dbReference type="InterPro" id="IPR007367">
    <property type="entry name" value="DUF433"/>
</dbReference>
<organism evidence="2 3">
    <name type="scientific">Duganella violaceipulchra</name>
    <dbReference type="NCBI Taxonomy" id="2849652"/>
    <lineage>
        <taxon>Bacteria</taxon>
        <taxon>Pseudomonadati</taxon>
        <taxon>Pseudomonadota</taxon>
        <taxon>Betaproteobacteria</taxon>
        <taxon>Burkholderiales</taxon>
        <taxon>Oxalobacteraceae</taxon>
        <taxon>Telluria group</taxon>
        <taxon>Duganella</taxon>
    </lineage>
</organism>
<sequence length="166" mass="18429">MSSELFHLEKPAGEKESDNVGKPDDWISAMPNYDDEIEFDEDSPELDSEFFNNAVHRIHGRIVPPRKSPADPVDPEVLAYMKSITPLVQMEPEILGGMPVFKNTVVPIKRMFDYLLAGKPMDDFLADNPSVSRATAIGVLENDATLFYEAISKAMDSAAMPSSLPR</sequence>
<dbReference type="Proteomes" id="UP001162889">
    <property type="component" value="Unassembled WGS sequence"/>
</dbReference>
<keyword evidence="3" id="KW-1185">Reference proteome</keyword>
<gene>
    <name evidence="2" type="ORF">L1274_002683</name>
</gene>
<name>A0ABT1GJ35_9BURK</name>
<dbReference type="InterPro" id="IPR009057">
    <property type="entry name" value="Homeodomain-like_sf"/>
</dbReference>